<keyword evidence="2" id="KW-1185">Reference proteome</keyword>
<name>D8UHB6_VOLCA</name>
<evidence type="ECO:0000313" key="2">
    <source>
        <dbReference type="Proteomes" id="UP000001058"/>
    </source>
</evidence>
<dbReference type="EMBL" id="GL378405">
    <property type="protein sequence ID" value="EFJ40902.1"/>
    <property type="molecule type" value="Genomic_DNA"/>
</dbReference>
<dbReference type="InParanoid" id="D8UHB6"/>
<dbReference type="GeneID" id="9623133"/>
<gene>
    <name evidence="1" type="ORF">VOLCADRAFT_99246</name>
</gene>
<dbReference type="RefSeq" id="XP_002958062.1">
    <property type="nucleotide sequence ID" value="XM_002958016.1"/>
</dbReference>
<proteinExistence type="predicted"/>
<dbReference type="AlphaFoldDB" id="D8UHB6"/>
<sequence length="366" mass="39651">MCKTIEGAVGVRWNYVMGVFVLCCCTCVPVAPTAEFFWDGVKVLPVQTVEWLQATVYLGHKTIKIKPSKTDYIFIMGAVWAKCKKDFCAKLFNGWKLSVEDGMMTHALQSMLGSIIGLYEVKTDVTLNKGLPGVCVQVLIEYLASQPHEGLAHKGTSQDDKSCCFAQAKLLASRAPHTQASHRGYTEGEQAAQQPDAELHALVVATQMGAAVGVASSSCHASKIIKTHTHIHISDKANMPDQFRDPSDVTDPCLEMSPTLPHSPGKSPEKMGPVRVSMAVTSSAFSGPCHAAQGGRGEVPRVCGAERRVIKGEREETRDPPDAYTSASARTENACHNCGEPCVTRGSRYPGWYEHNFTAPCCSGYN</sequence>
<dbReference type="eggNOG" id="ENOG502QPUE">
    <property type="taxonomic scope" value="Eukaryota"/>
</dbReference>
<protein>
    <submittedName>
        <fullName evidence="1">Uncharacterized protein</fullName>
    </submittedName>
</protein>
<evidence type="ECO:0000313" key="1">
    <source>
        <dbReference type="EMBL" id="EFJ40902.1"/>
    </source>
</evidence>
<dbReference type="Proteomes" id="UP000001058">
    <property type="component" value="Unassembled WGS sequence"/>
</dbReference>
<accession>D8UHB6</accession>
<reference evidence="1 2" key="1">
    <citation type="journal article" date="2010" name="Science">
        <title>Genomic analysis of organismal complexity in the multicellular green alga Volvox carteri.</title>
        <authorList>
            <person name="Prochnik S.E."/>
            <person name="Umen J."/>
            <person name="Nedelcu A.M."/>
            <person name="Hallmann A."/>
            <person name="Miller S.M."/>
            <person name="Nishii I."/>
            <person name="Ferris P."/>
            <person name="Kuo A."/>
            <person name="Mitros T."/>
            <person name="Fritz-Laylin L.K."/>
            <person name="Hellsten U."/>
            <person name="Chapman J."/>
            <person name="Simakov O."/>
            <person name="Rensing S.A."/>
            <person name="Terry A."/>
            <person name="Pangilinan J."/>
            <person name="Kapitonov V."/>
            <person name="Jurka J."/>
            <person name="Salamov A."/>
            <person name="Shapiro H."/>
            <person name="Schmutz J."/>
            <person name="Grimwood J."/>
            <person name="Lindquist E."/>
            <person name="Lucas S."/>
            <person name="Grigoriev I.V."/>
            <person name="Schmitt R."/>
            <person name="Kirk D."/>
            <person name="Rokhsar D.S."/>
        </authorList>
    </citation>
    <scope>NUCLEOTIDE SEQUENCE [LARGE SCALE GENOMIC DNA]</scope>
    <source>
        <strain evidence="2">f. Nagariensis / Eve</strain>
    </source>
</reference>
<dbReference type="KEGG" id="vcn:VOLCADRAFT_99246"/>
<organism evidence="2">
    <name type="scientific">Volvox carteri f. nagariensis</name>
    <dbReference type="NCBI Taxonomy" id="3068"/>
    <lineage>
        <taxon>Eukaryota</taxon>
        <taxon>Viridiplantae</taxon>
        <taxon>Chlorophyta</taxon>
        <taxon>core chlorophytes</taxon>
        <taxon>Chlorophyceae</taxon>
        <taxon>CS clade</taxon>
        <taxon>Chlamydomonadales</taxon>
        <taxon>Volvocaceae</taxon>
        <taxon>Volvox</taxon>
    </lineage>
</organism>